<proteinExistence type="predicted"/>
<reference evidence="2 3" key="1">
    <citation type="journal article" date="2018" name="New Phytol.">
        <title>Comparative genomics and transcriptomics depict ericoid mycorrhizal fungi as versatile saprotrophs and plant mutualists.</title>
        <authorList>
            <person name="Martino E."/>
            <person name="Morin E."/>
            <person name="Grelet G.A."/>
            <person name="Kuo A."/>
            <person name="Kohler A."/>
            <person name="Daghino S."/>
            <person name="Barry K.W."/>
            <person name="Cichocki N."/>
            <person name="Clum A."/>
            <person name="Dockter R.B."/>
            <person name="Hainaut M."/>
            <person name="Kuo R.C."/>
            <person name="LaButti K."/>
            <person name="Lindahl B.D."/>
            <person name="Lindquist E.A."/>
            <person name="Lipzen A."/>
            <person name="Khouja H.R."/>
            <person name="Magnuson J."/>
            <person name="Murat C."/>
            <person name="Ohm R.A."/>
            <person name="Singer S.W."/>
            <person name="Spatafora J.W."/>
            <person name="Wang M."/>
            <person name="Veneault-Fourrey C."/>
            <person name="Henrissat B."/>
            <person name="Grigoriev I.V."/>
            <person name="Martin F.M."/>
            <person name="Perotto S."/>
        </authorList>
    </citation>
    <scope>NUCLEOTIDE SEQUENCE [LARGE SCALE GENOMIC DNA]</scope>
    <source>
        <strain evidence="2 3">ATCC 22711</strain>
    </source>
</reference>
<dbReference type="GeneID" id="36571188"/>
<dbReference type="InParanoid" id="A0A2T3APW6"/>
<protein>
    <submittedName>
        <fullName evidence="2">Uncharacterized protein</fullName>
    </submittedName>
</protein>
<name>A0A2T3APW6_AMORE</name>
<dbReference type="Proteomes" id="UP000241818">
    <property type="component" value="Unassembled WGS sequence"/>
</dbReference>
<evidence type="ECO:0000313" key="2">
    <source>
        <dbReference type="EMBL" id="PSS07046.1"/>
    </source>
</evidence>
<dbReference type="EMBL" id="KZ679019">
    <property type="protein sequence ID" value="PSS07046.1"/>
    <property type="molecule type" value="Genomic_DNA"/>
</dbReference>
<feature type="compositionally biased region" description="Polar residues" evidence="1">
    <location>
        <begin position="45"/>
        <end position="58"/>
    </location>
</feature>
<keyword evidence="3" id="KW-1185">Reference proteome</keyword>
<organism evidence="2 3">
    <name type="scientific">Amorphotheca resinae ATCC 22711</name>
    <dbReference type="NCBI Taxonomy" id="857342"/>
    <lineage>
        <taxon>Eukaryota</taxon>
        <taxon>Fungi</taxon>
        <taxon>Dikarya</taxon>
        <taxon>Ascomycota</taxon>
        <taxon>Pezizomycotina</taxon>
        <taxon>Leotiomycetes</taxon>
        <taxon>Helotiales</taxon>
        <taxon>Amorphothecaceae</taxon>
        <taxon>Amorphotheca</taxon>
    </lineage>
</organism>
<evidence type="ECO:0000313" key="3">
    <source>
        <dbReference type="Proteomes" id="UP000241818"/>
    </source>
</evidence>
<feature type="region of interest" description="Disordered" evidence="1">
    <location>
        <begin position="45"/>
        <end position="72"/>
    </location>
</feature>
<dbReference type="OrthoDB" id="5285218at2759"/>
<dbReference type="AlphaFoldDB" id="A0A2T3APW6"/>
<gene>
    <name evidence="2" type="ORF">M430DRAFT_148133</name>
</gene>
<dbReference type="RefSeq" id="XP_024716702.1">
    <property type="nucleotide sequence ID" value="XM_024863107.1"/>
</dbReference>
<evidence type="ECO:0000256" key="1">
    <source>
        <dbReference type="SAM" id="MobiDB-lite"/>
    </source>
</evidence>
<accession>A0A2T3APW6</accession>
<sequence>MNLIDLFHQKLELFRLEKKYIRGRSRRTTFVSEAQYVDGEYIYSPRSSKYSAGNSDSEAGSDKARRRRSKMGLDMRDWRKSAGFGDRRVDVRWGDDFRS</sequence>